<organism evidence="5 6">
    <name type="scientific">Salarias fasciatus</name>
    <name type="common">Jewelled blenny</name>
    <name type="synonym">Blennius fasciatus</name>
    <dbReference type="NCBI Taxonomy" id="181472"/>
    <lineage>
        <taxon>Eukaryota</taxon>
        <taxon>Metazoa</taxon>
        <taxon>Chordata</taxon>
        <taxon>Craniata</taxon>
        <taxon>Vertebrata</taxon>
        <taxon>Euteleostomi</taxon>
        <taxon>Actinopterygii</taxon>
        <taxon>Neopterygii</taxon>
        <taxon>Teleostei</taxon>
        <taxon>Neoteleostei</taxon>
        <taxon>Acanthomorphata</taxon>
        <taxon>Ovalentaria</taxon>
        <taxon>Blenniimorphae</taxon>
        <taxon>Blenniiformes</taxon>
        <taxon>Blennioidei</taxon>
        <taxon>Blenniidae</taxon>
        <taxon>Salariinae</taxon>
        <taxon>Salarias</taxon>
    </lineage>
</organism>
<dbReference type="SUPFAM" id="SSF52540">
    <property type="entry name" value="P-loop containing nucleoside triphosphate hydrolases"/>
    <property type="match status" value="1"/>
</dbReference>
<comment type="similarity">
    <text evidence="1">Belongs to the TRAFAC class TrmE-Era-EngA-EngB-Septin-like GTPase superfamily. AIG1/Toc34/Toc159-like paraseptin GTPase family. IAN subfamily.</text>
</comment>
<dbReference type="CDD" id="cd00882">
    <property type="entry name" value="Ras_like_GTPase"/>
    <property type="match status" value="1"/>
</dbReference>
<dbReference type="Pfam" id="PF04548">
    <property type="entry name" value="AIG1"/>
    <property type="match status" value="1"/>
</dbReference>
<evidence type="ECO:0000313" key="5">
    <source>
        <dbReference type="Ensembl" id="ENSSFAP00005050257.1"/>
    </source>
</evidence>
<evidence type="ECO:0000256" key="1">
    <source>
        <dbReference type="ARBA" id="ARBA00008535"/>
    </source>
</evidence>
<dbReference type="Ensembl" id="ENSSFAT00005051889.1">
    <property type="protein sequence ID" value="ENSSFAP00005050257.1"/>
    <property type="gene ID" value="ENSSFAG00005024257.1"/>
</dbReference>
<dbReference type="InterPro" id="IPR027417">
    <property type="entry name" value="P-loop_NTPase"/>
</dbReference>
<evidence type="ECO:0000256" key="3">
    <source>
        <dbReference type="SAM" id="Coils"/>
    </source>
</evidence>
<dbReference type="AlphaFoldDB" id="A0A672JAM6"/>
<accession>A0A672JAM6</accession>
<feature type="coiled-coil region" evidence="3">
    <location>
        <begin position="290"/>
        <end position="323"/>
    </location>
</feature>
<feature type="coiled-coil region" evidence="3">
    <location>
        <begin position="422"/>
        <end position="449"/>
    </location>
</feature>
<sequence length="530" mass="60923">MDRFFCRALSILISGGCPKIYQLTPRKEESGTVTRMTVGEKNLNIPNKTVLLVGEIRTGKSSLVKSLFNHMMGVTWEEEVWFQLVEEEENSDQSESQTSDVMVYQIFGYQGNAPPYSLTIIDTPGFGDIRGIKHDAMISERLLDLFRADDGVRSVHAVGLVVKSSENRLSDRLSYAFNSVMSLFGKDMERNIVALMTHSDGLTPQNALKALNKAKIKFGRNKKNQPTHFLFNNLQKKERTDEDECSLKYAWETSEIGMNQFTAFLDEVTPQVMNETVEVLNERVRLAACIQNLRERIDLIEKKRREIQQKEEAVRECNEMMRENKKYSGHGEVSYKKRKELSTGGVGFFKYSGAVCCTSCEENCHYPCSVSWTAGWCEVMRGGRCTVCSGKCPASSHVKDKWIYVTESKIVPYTNTEMKEEYERYKLAGDQEEALLENLKDQEKEMMEEERPLLDEAYQHVISLESIALNVDSVSTYVHYDFLIKKMSERGDQEKVEKLNEMKYKADEQTKSGASYLYNKMQEWKDRVMK</sequence>
<dbReference type="Proteomes" id="UP000472267">
    <property type="component" value="Unassembled WGS sequence"/>
</dbReference>
<feature type="domain" description="AIG1-type G" evidence="4">
    <location>
        <begin position="49"/>
        <end position="215"/>
    </location>
</feature>
<evidence type="ECO:0000256" key="2">
    <source>
        <dbReference type="ARBA" id="ARBA00022741"/>
    </source>
</evidence>
<reference evidence="5" key="2">
    <citation type="submission" date="2025-09" db="UniProtKB">
        <authorList>
            <consortium name="Ensembl"/>
        </authorList>
    </citation>
    <scope>IDENTIFICATION</scope>
</reference>
<dbReference type="Gene3D" id="3.40.50.300">
    <property type="entry name" value="P-loop containing nucleotide triphosphate hydrolases"/>
    <property type="match status" value="1"/>
</dbReference>
<dbReference type="PANTHER" id="PTHR32046:SF11">
    <property type="entry name" value="IMMUNE-ASSOCIATED NUCLEOTIDE-BINDING PROTEIN 10-LIKE"/>
    <property type="match status" value="1"/>
</dbReference>
<proteinExistence type="inferred from homology"/>
<evidence type="ECO:0000259" key="4">
    <source>
        <dbReference type="Pfam" id="PF04548"/>
    </source>
</evidence>
<name>A0A672JAM6_SALFA</name>
<dbReference type="InterPro" id="IPR006703">
    <property type="entry name" value="G_AIG1"/>
</dbReference>
<reference evidence="5" key="1">
    <citation type="submission" date="2025-08" db="UniProtKB">
        <authorList>
            <consortium name="Ensembl"/>
        </authorList>
    </citation>
    <scope>IDENTIFICATION</scope>
</reference>
<evidence type="ECO:0000313" key="6">
    <source>
        <dbReference type="Proteomes" id="UP000472267"/>
    </source>
</evidence>
<dbReference type="OMA" id="IEVGWWC"/>
<keyword evidence="3" id="KW-0175">Coiled coil</keyword>
<dbReference type="FunCoup" id="A0A672JAM6">
    <property type="interactions" value="24"/>
</dbReference>
<keyword evidence="6" id="KW-1185">Reference proteome</keyword>
<protein>
    <recommendedName>
        <fullName evidence="4">AIG1-type G domain-containing protein</fullName>
    </recommendedName>
</protein>
<dbReference type="PANTHER" id="PTHR32046">
    <property type="entry name" value="G DOMAIN-CONTAINING PROTEIN"/>
    <property type="match status" value="1"/>
</dbReference>
<dbReference type="InParanoid" id="A0A672JAM6"/>
<keyword evidence="2" id="KW-0547">Nucleotide-binding</keyword>
<dbReference type="GO" id="GO:0005525">
    <property type="term" value="F:GTP binding"/>
    <property type="evidence" value="ECO:0007669"/>
    <property type="project" value="InterPro"/>
</dbReference>